<dbReference type="SMART" id="SM01012">
    <property type="entry name" value="ANTAR"/>
    <property type="match status" value="1"/>
</dbReference>
<dbReference type="Proteomes" id="UP000661012">
    <property type="component" value="Unassembled WGS sequence"/>
</dbReference>
<dbReference type="Pfam" id="PF03861">
    <property type="entry name" value="ANTAR"/>
    <property type="match status" value="1"/>
</dbReference>
<dbReference type="InterPro" id="IPR036388">
    <property type="entry name" value="WH-like_DNA-bd_sf"/>
</dbReference>
<keyword evidence="5" id="KW-1185">Reference proteome</keyword>
<comment type="caution">
    <text evidence="3">The sequence shown here is derived from an EMBL/GenBank/DDBJ whole genome shotgun (WGS) entry which is preliminary data.</text>
</comment>
<dbReference type="OrthoDB" id="9782798at2"/>
<dbReference type="EMBL" id="JACYNN010000001">
    <property type="protein sequence ID" value="MBD8105357.1"/>
    <property type="molecule type" value="Genomic_DNA"/>
</dbReference>
<dbReference type="Gene3D" id="1.10.10.10">
    <property type="entry name" value="Winged helix-like DNA-binding domain superfamily/Winged helix DNA-binding domain"/>
    <property type="match status" value="1"/>
</dbReference>
<evidence type="ECO:0000313" key="5">
    <source>
        <dbReference type="Proteomes" id="UP000661012"/>
    </source>
</evidence>
<sequence>MSGGDPSPLAYLLASRQREIASLRSLLQKGRLTTEVSQLIHEIQRERGASNLWLCTTGQMFGDELSQCSRRIRHSQSEVIARLPALPEDDSDGLVSSRLYSRIATALQALGERDVLREQVQQRTLSHDAAMAQFNHIIRQLLNLIFEMVDTASDPGVSRALIAMFSFMQGKELAGQERAMGAAGFASGRLTMALSQQIVALIDAQERCFSHFVGFADDDSLQRWQQVAQEESDIERLRRIACTTLCQDEPDAAMALRWHQCLTRRIDGMKTVEDRLARAVMQRCRQSIAHAEAQGQSLTDDLLQQQMQNRANEPAWSVFIAAEDWQKTSPAEPLEADALTPRLGRSLLAMIQQQSKRLQDQDDELAALRASIEDRKQIDRAKVLLMHHHGYGEEQAWQALRKMAMNQNKRMVEIASALMAVASAFEPAKK</sequence>
<evidence type="ECO:0000313" key="3">
    <source>
        <dbReference type="EMBL" id="TKJ94951.1"/>
    </source>
</evidence>
<reference evidence="3 4" key="1">
    <citation type="journal article" date="2019" name="Sci. Rep.">
        <title>Differences in resource use lead to coexistence of seed-transmitted microbial populations.</title>
        <authorList>
            <person name="Torres-Cortes G."/>
            <person name="Garcia B.J."/>
            <person name="Compant S."/>
            <person name="Rezki S."/>
            <person name="Jones P."/>
            <person name="Preveaux A."/>
            <person name="Briand M."/>
            <person name="Roulet A."/>
            <person name="Bouchez O."/>
            <person name="Jacobson D."/>
            <person name="Barret M."/>
        </authorList>
    </citation>
    <scope>NUCLEOTIDE SEQUENCE [LARGE SCALE GENOMIC DNA]</scope>
    <source>
        <strain evidence="3 4">CFBP13511</strain>
    </source>
</reference>
<name>A0A4U3FLD7_9GAMM</name>
<gene>
    <name evidence="3" type="ORF">EpCFBP13511_00920</name>
    <name evidence="2" type="ORF">IFT93_02835</name>
</gene>
<dbReference type="Proteomes" id="UP000306393">
    <property type="component" value="Unassembled WGS sequence"/>
</dbReference>
<dbReference type="InterPro" id="IPR005561">
    <property type="entry name" value="ANTAR"/>
</dbReference>
<evidence type="ECO:0000313" key="2">
    <source>
        <dbReference type="EMBL" id="MBD8105357.1"/>
    </source>
</evidence>
<accession>A0A4U3FLD7</accession>
<evidence type="ECO:0000259" key="1">
    <source>
        <dbReference type="PROSITE" id="PS50921"/>
    </source>
</evidence>
<dbReference type="AlphaFoldDB" id="A0A4U3FLD7"/>
<organism evidence="3 4">
    <name type="scientific">Erwinia persicina</name>
    <dbReference type="NCBI Taxonomy" id="55211"/>
    <lineage>
        <taxon>Bacteria</taxon>
        <taxon>Pseudomonadati</taxon>
        <taxon>Pseudomonadota</taxon>
        <taxon>Gammaproteobacteria</taxon>
        <taxon>Enterobacterales</taxon>
        <taxon>Erwiniaceae</taxon>
        <taxon>Erwinia</taxon>
    </lineage>
</organism>
<proteinExistence type="predicted"/>
<dbReference type="RefSeq" id="WP_137268523.1">
    <property type="nucleotide sequence ID" value="NZ_JACYNM010000001.1"/>
</dbReference>
<dbReference type="InterPro" id="IPR011006">
    <property type="entry name" value="CheY-like_superfamily"/>
</dbReference>
<feature type="domain" description="ANTAR" evidence="1">
    <location>
        <begin position="358"/>
        <end position="419"/>
    </location>
</feature>
<evidence type="ECO:0000313" key="4">
    <source>
        <dbReference type="Proteomes" id="UP000306393"/>
    </source>
</evidence>
<reference evidence="2 5" key="2">
    <citation type="journal article" date="2020" name="FEMS Microbiol. Ecol.">
        <title>Temporal dynamics of bacterial communities during seed development and maturation.</title>
        <authorList>
            <person name="Chesneau G."/>
            <person name="Torres-Cortes G."/>
            <person name="Briand M."/>
            <person name="Darrasse A."/>
            <person name="Preveaux A."/>
            <person name="Marais C."/>
            <person name="Jacques M.A."/>
            <person name="Shade A."/>
            <person name="Barret M."/>
        </authorList>
    </citation>
    <scope>NUCLEOTIDE SEQUENCE [LARGE SCALE GENOMIC DNA]</scope>
    <source>
        <strain evidence="2 5">CFBP13732</strain>
    </source>
</reference>
<dbReference type="STRING" id="1219360.GCA_001571305_01066"/>
<dbReference type="EMBL" id="QGAC01000001">
    <property type="protein sequence ID" value="TKJ94951.1"/>
    <property type="molecule type" value="Genomic_DNA"/>
</dbReference>
<dbReference type="InterPro" id="IPR013587">
    <property type="entry name" value="Nitrate/nitrite_sensing"/>
</dbReference>
<dbReference type="PROSITE" id="PS50921">
    <property type="entry name" value="ANTAR"/>
    <property type="match status" value="1"/>
</dbReference>
<dbReference type="SUPFAM" id="SSF52172">
    <property type="entry name" value="CheY-like"/>
    <property type="match status" value="1"/>
</dbReference>
<dbReference type="Pfam" id="PF08376">
    <property type="entry name" value="NIT"/>
    <property type="match status" value="1"/>
</dbReference>
<dbReference type="GO" id="GO:0003723">
    <property type="term" value="F:RNA binding"/>
    <property type="evidence" value="ECO:0007669"/>
    <property type="project" value="InterPro"/>
</dbReference>
<protein>
    <submittedName>
        <fullName evidence="2">Nitrate- and nitrite sensing domain-containing protein</fullName>
    </submittedName>
    <submittedName>
        <fullName evidence="3">Transcription antitermination regulator</fullName>
    </submittedName>
</protein>